<evidence type="ECO:0000256" key="2">
    <source>
        <dbReference type="SAM" id="SignalP"/>
    </source>
</evidence>
<organism evidence="3 4">
    <name type="scientific">Mangrovimonas yunxiaonensis</name>
    <dbReference type="NCBI Taxonomy" id="1197477"/>
    <lineage>
        <taxon>Bacteria</taxon>
        <taxon>Pseudomonadati</taxon>
        <taxon>Bacteroidota</taxon>
        <taxon>Flavobacteriia</taxon>
        <taxon>Flavobacteriales</taxon>
        <taxon>Flavobacteriaceae</taxon>
        <taxon>Mangrovimonas</taxon>
    </lineage>
</organism>
<comment type="caution">
    <text evidence="3">The sequence shown here is derived from an EMBL/GenBank/DDBJ whole genome shotgun (WGS) entry which is preliminary data.</text>
</comment>
<dbReference type="AlphaFoldDB" id="A0A084THG2"/>
<dbReference type="EMBL" id="JPFK01000009">
    <property type="protein sequence ID" value="KFB00148.1"/>
    <property type="molecule type" value="Genomic_DNA"/>
</dbReference>
<dbReference type="RefSeq" id="WP_036123844.1">
    <property type="nucleotide sequence ID" value="NZ_BMET01000003.1"/>
</dbReference>
<evidence type="ECO:0000256" key="1">
    <source>
        <dbReference type="SAM" id="MobiDB-lite"/>
    </source>
</evidence>
<gene>
    <name evidence="3" type="ORF">IA57_12000</name>
</gene>
<feature type="signal peptide" evidence="2">
    <location>
        <begin position="1"/>
        <end position="20"/>
    </location>
</feature>
<accession>A0A084THG2</accession>
<proteinExistence type="predicted"/>
<name>A0A084THG2_9FLAO</name>
<keyword evidence="4" id="KW-1185">Reference proteome</keyword>
<sequence>MKHVFLIAFIMLACGLNAQAQVTDGTSNSTSIPAENTDNKDEAPSLDFKPLPQEAENTKTLNGLSLPEGKTLNIKNQKEFSMFGEAFGNPGELYKKRFEKTEKSLQPSVDNRLTGETSDQYLGDYKTNVGRVNVVYRDFGEEDGDLIRVYVNDDVRVPSAMLQYNYKGFHLDLVEGFNKIDFQALNQGRVGPNTAELKVVDDEGNVIASSNWNLASGVKATIILIKE</sequence>
<dbReference type="OrthoDB" id="1148517at2"/>
<feature type="compositionally biased region" description="Polar residues" evidence="1">
    <location>
        <begin position="23"/>
        <end position="36"/>
    </location>
</feature>
<reference evidence="4" key="2">
    <citation type="submission" date="2014-07" db="EMBL/GenBank/DDBJ databases">
        <title>Genome sequence of Mangrovimonas yunxiaonensis.</title>
        <authorList>
            <person name="Li Y."/>
            <person name="Zheng T."/>
        </authorList>
    </citation>
    <scope>NUCLEOTIDE SEQUENCE [LARGE SCALE GENOMIC DNA]</scope>
    <source>
        <strain evidence="4">LY01</strain>
    </source>
</reference>
<protein>
    <recommendedName>
        <fullName evidence="5">Secreted protein</fullName>
    </recommendedName>
</protein>
<dbReference type="STRING" id="1197477.IA57_12000"/>
<evidence type="ECO:0008006" key="5">
    <source>
        <dbReference type="Google" id="ProtNLM"/>
    </source>
</evidence>
<keyword evidence="2" id="KW-0732">Signal</keyword>
<evidence type="ECO:0000313" key="4">
    <source>
        <dbReference type="Proteomes" id="UP000028521"/>
    </source>
</evidence>
<reference evidence="3 4" key="1">
    <citation type="journal article" date="2014" name="Genome Announc.">
        <title>Draft Genome Sequence of the Algicidal Bacterium Mangrovimonas yunxiaonensis Strain LY01.</title>
        <authorList>
            <person name="Li Y."/>
            <person name="Zhu H."/>
            <person name="Li C."/>
            <person name="Zhang H."/>
            <person name="Chen Z."/>
            <person name="Zheng W."/>
            <person name="Xu H."/>
            <person name="Zheng T."/>
        </authorList>
    </citation>
    <scope>NUCLEOTIDE SEQUENCE [LARGE SCALE GENOMIC DNA]</scope>
    <source>
        <strain evidence="3 4">LY01</strain>
    </source>
</reference>
<evidence type="ECO:0000313" key="3">
    <source>
        <dbReference type="EMBL" id="KFB00148.1"/>
    </source>
</evidence>
<feature type="chain" id="PRO_5001782812" description="Secreted protein" evidence="2">
    <location>
        <begin position="21"/>
        <end position="227"/>
    </location>
</feature>
<dbReference type="Proteomes" id="UP000028521">
    <property type="component" value="Unassembled WGS sequence"/>
</dbReference>
<feature type="region of interest" description="Disordered" evidence="1">
    <location>
        <begin position="23"/>
        <end position="50"/>
    </location>
</feature>
<dbReference type="eggNOG" id="ENOG5032TAN">
    <property type="taxonomic scope" value="Bacteria"/>
</dbReference>